<dbReference type="STRING" id="49451.A0A314L6T4"/>
<dbReference type="AlphaFoldDB" id="A0A314L6T4"/>
<proteinExistence type="predicted"/>
<dbReference type="Gramene" id="OIT36749">
    <property type="protein sequence ID" value="OIT36749"/>
    <property type="gene ID" value="A4A49_04549"/>
</dbReference>
<sequence>DFSNTSIVNIIFEKLLVFKRQYHRMLVTSTDNNGSSSSFFSSSFDVLRDSLGLVRTEFPHTVYCVARTQAEKSTWNLIGIFKLSNISGKRRDLVPDKKCDETDMASFSSSLIKSTNVCKIMFDELRVLLEDKFDNDDINDQRDHVLQHMRKLWNNWRGLLCIAIF</sequence>
<dbReference type="InterPro" id="IPR051972">
    <property type="entry name" value="Glutamate-rich_WD_repeat"/>
</dbReference>
<evidence type="ECO:0000313" key="1">
    <source>
        <dbReference type="EMBL" id="OIT36749.1"/>
    </source>
</evidence>
<comment type="caution">
    <text evidence="1">The sequence shown here is derived from an EMBL/GenBank/DDBJ whole genome shotgun (WGS) entry which is preliminary data.</text>
</comment>
<organism evidence="1 2">
    <name type="scientific">Nicotiana attenuata</name>
    <name type="common">Coyote tobacco</name>
    <dbReference type="NCBI Taxonomy" id="49451"/>
    <lineage>
        <taxon>Eukaryota</taxon>
        <taxon>Viridiplantae</taxon>
        <taxon>Streptophyta</taxon>
        <taxon>Embryophyta</taxon>
        <taxon>Tracheophyta</taxon>
        <taxon>Spermatophyta</taxon>
        <taxon>Magnoliopsida</taxon>
        <taxon>eudicotyledons</taxon>
        <taxon>Gunneridae</taxon>
        <taxon>Pentapetalae</taxon>
        <taxon>asterids</taxon>
        <taxon>lamiids</taxon>
        <taxon>Solanales</taxon>
        <taxon>Solanaceae</taxon>
        <taxon>Nicotianoideae</taxon>
        <taxon>Nicotianeae</taxon>
        <taxon>Nicotiana</taxon>
    </lineage>
</organism>
<dbReference type="GO" id="GO:0005730">
    <property type="term" value="C:nucleolus"/>
    <property type="evidence" value="ECO:0007669"/>
    <property type="project" value="TreeGrafter"/>
</dbReference>
<dbReference type="Proteomes" id="UP000187609">
    <property type="component" value="Unassembled WGS sequence"/>
</dbReference>
<evidence type="ECO:0000313" key="2">
    <source>
        <dbReference type="Proteomes" id="UP000187609"/>
    </source>
</evidence>
<keyword evidence="2" id="KW-1185">Reference proteome</keyword>
<reference evidence="1" key="1">
    <citation type="submission" date="2016-11" db="EMBL/GenBank/DDBJ databases">
        <title>The genome of Nicotiana attenuata.</title>
        <authorList>
            <person name="Xu S."/>
            <person name="Brockmoeller T."/>
            <person name="Gaquerel E."/>
            <person name="Navarro A."/>
            <person name="Kuhl H."/>
            <person name="Gase K."/>
            <person name="Ling Z."/>
            <person name="Zhou W."/>
            <person name="Kreitzer C."/>
            <person name="Stanke M."/>
            <person name="Tang H."/>
            <person name="Lyons E."/>
            <person name="Pandey P."/>
            <person name="Pandey S.P."/>
            <person name="Timmermann B."/>
            <person name="Baldwin I.T."/>
        </authorList>
    </citation>
    <scope>NUCLEOTIDE SEQUENCE [LARGE SCALE GENOMIC DNA]</scope>
    <source>
        <strain evidence="1">UT</strain>
    </source>
</reference>
<gene>
    <name evidence="1" type="ORF">A4A49_04549</name>
</gene>
<dbReference type="PANTHER" id="PTHR45903">
    <property type="entry name" value="GLUTAMATE-RICH WD REPEAT-CONTAINING PROTEIN 1"/>
    <property type="match status" value="1"/>
</dbReference>
<feature type="non-terminal residue" evidence="1">
    <location>
        <position position="1"/>
    </location>
</feature>
<accession>A0A314L6T4</accession>
<name>A0A314L6T4_NICAT</name>
<dbReference type="EMBL" id="MJEQ01000395">
    <property type="protein sequence ID" value="OIT36749.1"/>
    <property type="molecule type" value="Genomic_DNA"/>
</dbReference>
<dbReference type="GO" id="GO:0042254">
    <property type="term" value="P:ribosome biogenesis"/>
    <property type="evidence" value="ECO:0007669"/>
    <property type="project" value="TreeGrafter"/>
</dbReference>
<protein>
    <submittedName>
        <fullName evidence="1">Uncharacterized protein</fullName>
    </submittedName>
</protein>
<dbReference type="PANTHER" id="PTHR45903:SF1">
    <property type="entry name" value="GLUTAMATE-RICH WD REPEAT-CONTAINING PROTEIN 1"/>
    <property type="match status" value="1"/>
</dbReference>